<reference evidence="4" key="1">
    <citation type="journal article" date="2019" name="Int. J. Syst. Evol. Microbiol.">
        <title>The Global Catalogue of Microorganisms (GCM) 10K type strain sequencing project: providing services to taxonomists for standard genome sequencing and annotation.</title>
        <authorList>
            <consortium name="The Broad Institute Genomics Platform"/>
            <consortium name="The Broad Institute Genome Sequencing Center for Infectious Disease"/>
            <person name="Wu L."/>
            <person name="Ma J."/>
        </authorList>
    </citation>
    <scope>NUCLEOTIDE SEQUENCE [LARGE SCALE GENOMIC DNA]</scope>
    <source>
        <strain evidence="4">JCM 9371</strain>
    </source>
</reference>
<dbReference type="Proteomes" id="UP001597063">
    <property type="component" value="Unassembled WGS sequence"/>
</dbReference>
<dbReference type="InterPro" id="IPR019922">
    <property type="entry name" value="Lucif-like_OxRdatse_MSMEG_4141"/>
</dbReference>
<organism evidence="3 4">
    <name type="scientific">Actinomadura fibrosa</name>
    <dbReference type="NCBI Taxonomy" id="111802"/>
    <lineage>
        <taxon>Bacteria</taxon>
        <taxon>Bacillati</taxon>
        <taxon>Actinomycetota</taxon>
        <taxon>Actinomycetes</taxon>
        <taxon>Streptosporangiales</taxon>
        <taxon>Thermomonosporaceae</taxon>
        <taxon>Actinomadura</taxon>
    </lineage>
</organism>
<evidence type="ECO:0000259" key="2">
    <source>
        <dbReference type="Pfam" id="PF00296"/>
    </source>
</evidence>
<protein>
    <submittedName>
        <fullName evidence="3">TIGR03620 family F420-dependent LLM class oxidoreductase</fullName>
    </submittedName>
</protein>
<accession>A0ABW2XLV1</accession>
<name>A0ABW2XLV1_9ACTN</name>
<proteinExistence type="predicted"/>
<evidence type="ECO:0000313" key="3">
    <source>
        <dbReference type="EMBL" id="MFD0687438.1"/>
    </source>
</evidence>
<evidence type="ECO:0000256" key="1">
    <source>
        <dbReference type="ARBA" id="ARBA00023002"/>
    </source>
</evidence>
<gene>
    <name evidence="3" type="ORF">ACFQZM_23280</name>
</gene>
<keyword evidence="1" id="KW-0560">Oxidoreductase</keyword>
<dbReference type="RefSeq" id="WP_131758401.1">
    <property type="nucleotide sequence ID" value="NZ_CAACUY010000050.1"/>
</dbReference>
<keyword evidence="4" id="KW-1185">Reference proteome</keyword>
<dbReference type="PANTHER" id="PTHR43244:SF1">
    <property type="entry name" value="5,10-METHYLENETETRAHYDROMETHANOPTERIN REDUCTASE"/>
    <property type="match status" value="1"/>
</dbReference>
<dbReference type="PANTHER" id="PTHR43244">
    <property type="match status" value="1"/>
</dbReference>
<feature type="domain" description="Luciferase-like" evidence="2">
    <location>
        <begin position="20"/>
        <end position="187"/>
    </location>
</feature>
<dbReference type="EMBL" id="JBHTGP010000012">
    <property type="protein sequence ID" value="MFD0687438.1"/>
    <property type="molecule type" value="Genomic_DNA"/>
</dbReference>
<dbReference type="InterPro" id="IPR036661">
    <property type="entry name" value="Luciferase-like_sf"/>
</dbReference>
<dbReference type="Gene3D" id="3.20.20.30">
    <property type="entry name" value="Luciferase-like domain"/>
    <property type="match status" value="1"/>
</dbReference>
<evidence type="ECO:0000313" key="4">
    <source>
        <dbReference type="Proteomes" id="UP001597063"/>
    </source>
</evidence>
<dbReference type="InterPro" id="IPR011251">
    <property type="entry name" value="Luciferase-like_dom"/>
</dbReference>
<dbReference type="SUPFAM" id="SSF51679">
    <property type="entry name" value="Bacterial luciferase-like"/>
    <property type="match status" value="1"/>
</dbReference>
<dbReference type="Pfam" id="PF00296">
    <property type="entry name" value="Bac_luciferase"/>
    <property type="match status" value="1"/>
</dbReference>
<sequence length="300" mass="31687">MTGTAVDEARRRLGRFGVALMAPMAPADAWRSAAKRMENAGYGAIWVNEAVGGREVFTQLSVMLPATERIVLGSAIANVWARHPAVMQGAASVLADAYPGRLALGVGVSMEQIVEGSGQRWSSPLGKMREYLDGMDASVAAAPVPSVPFPRLLAALGPKMQGLARDRADGALPAAMPVEHTRRARELLGPDKLLVVVQSVILEPDPVEARGIARQSPLLTVPGSPYVRSLRTLGFGDEALSGGGSDEVIDACLAWGDEKRIGERLNAHLDAGADHVCLVVMSPDLGASTDQYERLAPVLL</sequence>
<dbReference type="NCBIfam" id="TIGR03620">
    <property type="entry name" value="F420_MSMEG_4141"/>
    <property type="match status" value="1"/>
</dbReference>
<dbReference type="InterPro" id="IPR050564">
    <property type="entry name" value="F420-G6PD/mer"/>
</dbReference>
<comment type="caution">
    <text evidence="3">The sequence shown here is derived from an EMBL/GenBank/DDBJ whole genome shotgun (WGS) entry which is preliminary data.</text>
</comment>